<evidence type="ECO:0000313" key="1">
    <source>
        <dbReference type="EMBL" id="QNP57700.1"/>
    </source>
</evidence>
<sequence>MRVLDRLEDDGWRSRAKARSIELASQWTIESQAREMLATYAEVADRSPVSVG</sequence>
<protein>
    <submittedName>
        <fullName evidence="1">Uncharacterized protein</fullName>
    </submittedName>
</protein>
<dbReference type="EMBL" id="CP060789">
    <property type="protein sequence ID" value="QNP57700.1"/>
    <property type="molecule type" value="Genomic_DNA"/>
</dbReference>
<dbReference type="Proteomes" id="UP000516117">
    <property type="component" value="Chromosome"/>
</dbReference>
<accession>A0A7H0HAY4</accession>
<gene>
    <name evidence="1" type="ORF">H9L22_16425</name>
</gene>
<name>A0A7H0HAY4_9ACTN</name>
<dbReference type="KEGG" id="tdf:H9L22_16425"/>
<keyword evidence="2" id="KW-1185">Reference proteome</keyword>
<evidence type="ECO:0000313" key="2">
    <source>
        <dbReference type="Proteomes" id="UP000516117"/>
    </source>
</evidence>
<dbReference type="AlphaFoldDB" id="A0A7H0HAY4"/>
<proteinExistence type="predicted"/>
<organism evidence="1 2">
    <name type="scientific">Tessaracoccus defluvii</name>
    <dbReference type="NCBI Taxonomy" id="1285901"/>
    <lineage>
        <taxon>Bacteria</taxon>
        <taxon>Bacillati</taxon>
        <taxon>Actinomycetota</taxon>
        <taxon>Actinomycetes</taxon>
        <taxon>Propionibacteriales</taxon>
        <taxon>Propionibacteriaceae</taxon>
        <taxon>Tessaracoccus</taxon>
    </lineage>
</organism>
<dbReference type="RefSeq" id="WP_187722781.1">
    <property type="nucleotide sequence ID" value="NZ_CP060789.1"/>
</dbReference>
<reference evidence="1 2" key="1">
    <citation type="submission" date="2020-08" db="EMBL/GenBank/DDBJ databases">
        <title>Genome sequence of Tessaracoccus defluvii JCM 17540T.</title>
        <authorList>
            <person name="Hyun D.-W."/>
            <person name="Bae J.-W."/>
        </authorList>
    </citation>
    <scope>NUCLEOTIDE SEQUENCE [LARGE SCALE GENOMIC DNA]</scope>
    <source>
        <strain evidence="1 2">JCM 17540</strain>
    </source>
</reference>